<evidence type="ECO:0000313" key="1">
    <source>
        <dbReference type="EMBL" id="KAK7448168.1"/>
    </source>
</evidence>
<accession>A0ABD0J158</accession>
<dbReference type="EMBL" id="JACVVK020000763">
    <property type="protein sequence ID" value="KAK7448168.1"/>
    <property type="molecule type" value="Genomic_DNA"/>
</dbReference>
<name>A0ABD0J158_9CAEN</name>
<keyword evidence="2" id="KW-1185">Reference proteome</keyword>
<proteinExistence type="predicted"/>
<gene>
    <name evidence="1" type="ORF">BaRGS_00040126</name>
</gene>
<evidence type="ECO:0000313" key="2">
    <source>
        <dbReference type="Proteomes" id="UP001519460"/>
    </source>
</evidence>
<protein>
    <submittedName>
        <fullName evidence="1">Uncharacterized protein</fullName>
    </submittedName>
</protein>
<comment type="caution">
    <text evidence="1">The sequence shown here is derived from an EMBL/GenBank/DDBJ whole genome shotgun (WGS) entry which is preliminary data.</text>
</comment>
<dbReference type="AlphaFoldDB" id="A0ABD0J158"/>
<reference evidence="1 2" key="1">
    <citation type="journal article" date="2023" name="Sci. Data">
        <title>Genome assembly of the Korean intertidal mud-creeper Batillaria attramentaria.</title>
        <authorList>
            <person name="Patra A.K."/>
            <person name="Ho P.T."/>
            <person name="Jun S."/>
            <person name="Lee S.J."/>
            <person name="Kim Y."/>
            <person name="Won Y.J."/>
        </authorList>
    </citation>
    <scope>NUCLEOTIDE SEQUENCE [LARGE SCALE GENOMIC DNA]</scope>
    <source>
        <strain evidence="1">Wonlab-2016</strain>
    </source>
</reference>
<organism evidence="1 2">
    <name type="scientific">Batillaria attramentaria</name>
    <dbReference type="NCBI Taxonomy" id="370345"/>
    <lineage>
        <taxon>Eukaryota</taxon>
        <taxon>Metazoa</taxon>
        <taxon>Spiralia</taxon>
        <taxon>Lophotrochozoa</taxon>
        <taxon>Mollusca</taxon>
        <taxon>Gastropoda</taxon>
        <taxon>Caenogastropoda</taxon>
        <taxon>Sorbeoconcha</taxon>
        <taxon>Cerithioidea</taxon>
        <taxon>Batillariidae</taxon>
        <taxon>Batillaria</taxon>
    </lineage>
</organism>
<dbReference type="Proteomes" id="UP001519460">
    <property type="component" value="Unassembled WGS sequence"/>
</dbReference>
<sequence length="133" mass="14549">MSSAKTLMRFSECLYPTPSISLGVTICGQRLPSLVTETRGRGGAEGLTYKRITVIEVQTNVPPASLTVSSILILLQLTVVITELSSSAVVITQPVWSISLPAAKLEHRMTFTLCSVGLRKYVEVRTRRTKLNN</sequence>